<reference evidence="6" key="1">
    <citation type="journal article" date="2014" name="Int. J. Syst. Evol. Microbiol.">
        <title>Complete genome sequence of Corynebacterium casei LMG S-19264T (=DSM 44701T), isolated from a smear-ripened cheese.</title>
        <authorList>
            <consortium name="US DOE Joint Genome Institute (JGI-PGF)"/>
            <person name="Walter F."/>
            <person name="Albersmeier A."/>
            <person name="Kalinowski J."/>
            <person name="Ruckert C."/>
        </authorList>
    </citation>
    <scope>NUCLEOTIDE SEQUENCE</scope>
    <source>
        <strain evidence="6">CGMCC 4.7398</strain>
    </source>
</reference>
<dbReference type="PROSITE" id="PS50987">
    <property type="entry name" value="HTH_ARSR_2"/>
    <property type="match status" value="1"/>
</dbReference>
<dbReference type="AlphaFoldDB" id="A0A919G1C7"/>
<dbReference type="NCBIfam" id="NF033788">
    <property type="entry name" value="HTH_metalloreg"/>
    <property type="match status" value="1"/>
</dbReference>
<dbReference type="PRINTS" id="PR00778">
    <property type="entry name" value="HTHARSR"/>
</dbReference>
<dbReference type="Pfam" id="PF01022">
    <property type="entry name" value="HTH_5"/>
    <property type="match status" value="1"/>
</dbReference>
<evidence type="ECO:0000259" key="5">
    <source>
        <dbReference type="PROSITE" id="PS50987"/>
    </source>
</evidence>
<dbReference type="GO" id="GO:0003700">
    <property type="term" value="F:DNA-binding transcription factor activity"/>
    <property type="evidence" value="ECO:0007669"/>
    <property type="project" value="InterPro"/>
</dbReference>
<dbReference type="EMBL" id="BNAS01000005">
    <property type="protein sequence ID" value="GHH76322.1"/>
    <property type="molecule type" value="Genomic_DNA"/>
</dbReference>
<dbReference type="InterPro" id="IPR036388">
    <property type="entry name" value="WH-like_DNA-bd_sf"/>
</dbReference>
<name>A0A919G1C7_9MICO</name>
<keyword evidence="3" id="KW-0804">Transcription</keyword>
<evidence type="ECO:0000256" key="1">
    <source>
        <dbReference type="ARBA" id="ARBA00023015"/>
    </source>
</evidence>
<evidence type="ECO:0000256" key="4">
    <source>
        <dbReference type="SAM" id="MobiDB-lite"/>
    </source>
</evidence>
<dbReference type="PANTHER" id="PTHR33154:SF33">
    <property type="entry name" value="TRANSCRIPTIONAL REPRESSOR SDPR"/>
    <property type="match status" value="1"/>
</dbReference>
<dbReference type="InterPro" id="IPR051081">
    <property type="entry name" value="HTH_MetalResp_TranReg"/>
</dbReference>
<dbReference type="InterPro" id="IPR036390">
    <property type="entry name" value="WH_DNA-bd_sf"/>
</dbReference>
<gene>
    <name evidence="6" type="ORF">GCM10017772_34710</name>
</gene>
<evidence type="ECO:0000313" key="7">
    <source>
        <dbReference type="Proteomes" id="UP000627369"/>
    </source>
</evidence>
<dbReference type="SUPFAM" id="SSF46785">
    <property type="entry name" value="Winged helix' DNA-binding domain"/>
    <property type="match status" value="1"/>
</dbReference>
<protein>
    <recommendedName>
        <fullName evidence="5">HTH arsR-type domain-containing protein</fullName>
    </recommendedName>
</protein>
<organism evidence="6 7">
    <name type="scientific">Promicromonospora soli</name>
    <dbReference type="NCBI Taxonomy" id="2035533"/>
    <lineage>
        <taxon>Bacteria</taxon>
        <taxon>Bacillati</taxon>
        <taxon>Actinomycetota</taxon>
        <taxon>Actinomycetes</taxon>
        <taxon>Micrococcales</taxon>
        <taxon>Promicromonosporaceae</taxon>
        <taxon>Promicromonospora</taxon>
    </lineage>
</organism>
<proteinExistence type="predicted"/>
<sequence length="142" mass="15297">MARRADAGPGPGRGAGRDARRGEQQLDALGDARRRDIVALLADGAVSVGELADRLPISRPAVSQHLKVLKEAGLVRDHAEGTRRLYGLDPSGPADVRAYLDRFWSNHLAAFAEYVGEDAVRRRSGAPSDKAGRGDESERDRS</sequence>
<keyword evidence="2" id="KW-0238">DNA-binding</keyword>
<feature type="region of interest" description="Disordered" evidence="4">
    <location>
        <begin position="120"/>
        <end position="142"/>
    </location>
</feature>
<keyword evidence="1" id="KW-0805">Transcription regulation</keyword>
<evidence type="ECO:0000256" key="3">
    <source>
        <dbReference type="ARBA" id="ARBA00023163"/>
    </source>
</evidence>
<dbReference type="GO" id="GO:0003677">
    <property type="term" value="F:DNA binding"/>
    <property type="evidence" value="ECO:0007669"/>
    <property type="project" value="UniProtKB-KW"/>
</dbReference>
<feature type="region of interest" description="Disordered" evidence="4">
    <location>
        <begin position="1"/>
        <end position="28"/>
    </location>
</feature>
<comment type="caution">
    <text evidence="6">The sequence shown here is derived from an EMBL/GenBank/DDBJ whole genome shotgun (WGS) entry which is preliminary data.</text>
</comment>
<feature type="compositionally biased region" description="Basic and acidic residues" evidence="4">
    <location>
        <begin position="15"/>
        <end position="28"/>
    </location>
</feature>
<reference evidence="6" key="2">
    <citation type="submission" date="2020-09" db="EMBL/GenBank/DDBJ databases">
        <authorList>
            <person name="Sun Q."/>
            <person name="Zhou Y."/>
        </authorList>
    </citation>
    <scope>NUCLEOTIDE SEQUENCE</scope>
    <source>
        <strain evidence="6">CGMCC 4.7398</strain>
    </source>
</reference>
<keyword evidence="7" id="KW-1185">Reference proteome</keyword>
<evidence type="ECO:0000256" key="2">
    <source>
        <dbReference type="ARBA" id="ARBA00023125"/>
    </source>
</evidence>
<dbReference type="PANTHER" id="PTHR33154">
    <property type="entry name" value="TRANSCRIPTIONAL REGULATOR, ARSR FAMILY"/>
    <property type="match status" value="1"/>
</dbReference>
<feature type="compositionally biased region" description="Basic and acidic residues" evidence="4">
    <location>
        <begin position="130"/>
        <end position="142"/>
    </location>
</feature>
<dbReference type="SMART" id="SM00418">
    <property type="entry name" value="HTH_ARSR"/>
    <property type="match status" value="1"/>
</dbReference>
<dbReference type="CDD" id="cd00090">
    <property type="entry name" value="HTH_ARSR"/>
    <property type="match status" value="1"/>
</dbReference>
<dbReference type="Gene3D" id="1.10.10.10">
    <property type="entry name" value="Winged helix-like DNA-binding domain superfamily/Winged helix DNA-binding domain"/>
    <property type="match status" value="1"/>
</dbReference>
<feature type="domain" description="HTH arsR-type" evidence="5">
    <location>
        <begin position="14"/>
        <end position="123"/>
    </location>
</feature>
<evidence type="ECO:0000313" key="6">
    <source>
        <dbReference type="EMBL" id="GHH76322.1"/>
    </source>
</evidence>
<dbReference type="InterPro" id="IPR001845">
    <property type="entry name" value="HTH_ArsR_DNA-bd_dom"/>
</dbReference>
<dbReference type="InterPro" id="IPR011991">
    <property type="entry name" value="ArsR-like_HTH"/>
</dbReference>
<accession>A0A919G1C7</accession>
<dbReference type="Proteomes" id="UP000627369">
    <property type="component" value="Unassembled WGS sequence"/>
</dbReference>